<name>A0A183U2G2_TOXCA</name>
<sequence length="107" mass="11934">MESRMFIEKLRGPHAIEDSASIDPPGCNCRVQSGTHRPGVLRRFAKKVKMARKALWFSTGSCRQSAVGQANENFIISFVTASERRHIRLCHCLSGLHLQDVGARAEL</sequence>
<accession>A0A183U2G2</accession>
<dbReference type="EMBL" id="UYWY01002868">
    <property type="protein sequence ID" value="VDM28399.1"/>
    <property type="molecule type" value="Genomic_DNA"/>
</dbReference>
<evidence type="ECO:0000313" key="3">
    <source>
        <dbReference type="WBParaSite" id="TCNE_0000268201-mRNA-1"/>
    </source>
</evidence>
<evidence type="ECO:0000313" key="2">
    <source>
        <dbReference type="Proteomes" id="UP000050794"/>
    </source>
</evidence>
<proteinExistence type="predicted"/>
<reference evidence="1 2" key="2">
    <citation type="submission" date="2018-11" db="EMBL/GenBank/DDBJ databases">
        <authorList>
            <consortium name="Pathogen Informatics"/>
        </authorList>
    </citation>
    <scope>NUCLEOTIDE SEQUENCE [LARGE SCALE GENOMIC DNA]</scope>
</reference>
<organism evidence="2 3">
    <name type="scientific">Toxocara canis</name>
    <name type="common">Canine roundworm</name>
    <dbReference type="NCBI Taxonomy" id="6265"/>
    <lineage>
        <taxon>Eukaryota</taxon>
        <taxon>Metazoa</taxon>
        <taxon>Ecdysozoa</taxon>
        <taxon>Nematoda</taxon>
        <taxon>Chromadorea</taxon>
        <taxon>Rhabditida</taxon>
        <taxon>Spirurina</taxon>
        <taxon>Ascaridomorpha</taxon>
        <taxon>Ascaridoidea</taxon>
        <taxon>Toxocaridae</taxon>
        <taxon>Toxocara</taxon>
    </lineage>
</organism>
<gene>
    <name evidence="1" type="ORF">TCNE_LOCUS2682</name>
</gene>
<reference evidence="3" key="1">
    <citation type="submission" date="2016-06" db="UniProtKB">
        <authorList>
            <consortium name="WormBaseParasite"/>
        </authorList>
    </citation>
    <scope>IDENTIFICATION</scope>
</reference>
<dbReference type="WBParaSite" id="TCNE_0000268201-mRNA-1">
    <property type="protein sequence ID" value="TCNE_0000268201-mRNA-1"/>
    <property type="gene ID" value="TCNE_0000268201"/>
</dbReference>
<evidence type="ECO:0000313" key="1">
    <source>
        <dbReference type="EMBL" id="VDM28399.1"/>
    </source>
</evidence>
<protein>
    <submittedName>
        <fullName evidence="1 3">Uncharacterized protein</fullName>
    </submittedName>
</protein>
<keyword evidence="2" id="KW-1185">Reference proteome</keyword>
<dbReference type="AlphaFoldDB" id="A0A183U2G2"/>
<dbReference type="Proteomes" id="UP000050794">
    <property type="component" value="Unassembled WGS sequence"/>
</dbReference>